<accession>A0AAP9H4J6</accession>
<gene>
    <name evidence="2" type="ORF">CTZ24_08205</name>
    <name evidence="1" type="ORF">Q3404_15680</name>
</gene>
<sequence length="60" mass="6615">MREEQASLMILQHAIDKLEAEQKQQVMNCVAAIRATMQQFNPDDAGLALMLVAAEVAAEE</sequence>
<evidence type="ECO:0000313" key="2">
    <source>
        <dbReference type="EMBL" id="QGR06392.1"/>
    </source>
</evidence>
<evidence type="ECO:0000313" key="1">
    <source>
        <dbReference type="EMBL" id="MDO6408018.1"/>
    </source>
</evidence>
<dbReference type="KEGG" id="ppho:CTZ24_08205"/>
<dbReference type="Proteomes" id="UP000424872">
    <property type="component" value="Chromosome"/>
</dbReference>
<reference evidence="2" key="2">
    <citation type="journal article" date="2020" name="Environ. Microbiol.">
        <title>The extreme plant-growth-promoting properties of Pantoea phytobeneficialis MSR2 revealed by functional and genomic analysis.</title>
        <authorList>
            <person name="Nascimento F.X."/>
            <person name="Hernandez A.G."/>
            <person name="Glick B.R."/>
            <person name="Rossi M.J."/>
        </authorList>
    </citation>
    <scope>NUCLEOTIDE SEQUENCE</scope>
    <source>
        <strain evidence="2">MSR2</strain>
    </source>
</reference>
<reference evidence="3" key="1">
    <citation type="submission" date="2017-11" db="EMBL/GenBank/DDBJ databases">
        <title>Genome sequence of Pantoea sp. MSR2.</title>
        <authorList>
            <person name="Nascimento F.X."/>
        </authorList>
    </citation>
    <scope>NUCLEOTIDE SEQUENCE [LARGE SCALE GENOMIC DNA]</scope>
    <source>
        <strain evidence="3">MSR2</strain>
    </source>
</reference>
<dbReference type="Proteomes" id="UP001171299">
    <property type="component" value="Unassembled WGS sequence"/>
</dbReference>
<dbReference type="RefSeq" id="WP_036627398.1">
    <property type="nucleotide sequence ID" value="NZ_CP024636.1"/>
</dbReference>
<dbReference type="EMBL" id="JAUOOM010000015">
    <property type="protein sequence ID" value="MDO6408018.1"/>
    <property type="molecule type" value="Genomic_DNA"/>
</dbReference>
<evidence type="ECO:0000313" key="4">
    <source>
        <dbReference type="Proteomes" id="UP001171299"/>
    </source>
</evidence>
<reference evidence="1" key="3">
    <citation type="submission" date="2023-07" db="EMBL/GenBank/DDBJ databases">
        <title>The extreme plant-growth-promoting properties of Pantoea phytobeneficialis PF55 revealed by functional and genomic analysis.</title>
        <authorList>
            <person name="Nascimento F.X."/>
            <person name="Marcio R.J."/>
        </authorList>
    </citation>
    <scope>NUCLEOTIDE SEQUENCE</scope>
    <source>
        <strain evidence="1">PF55</strain>
    </source>
</reference>
<evidence type="ECO:0000313" key="3">
    <source>
        <dbReference type="Proteomes" id="UP000424872"/>
    </source>
</evidence>
<proteinExistence type="predicted"/>
<name>A0AAP9H4J6_9GAMM</name>
<keyword evidence="4" id="KW-1185">Reference proteome</keyword>
<organism evidence="2 3">
    <name type="scientific">Pantoea phytobeneficialis</name>
    <dbReference type="NCBI Taxonomy" id="2052056"/>
    <lineage>
        <taxon>Bacteria</taxon>
        <taxon>Pseudomonadati</taxon>
        <taxon>Pseudomonadota</taxon>
        <taxon>Gammaproteobacteria</taxon>
        <taxon>Enterobacterales</taxon>
        <taxon>Erwiniaceae</taxon>
        <taxon>Pantoea</taxon>
    </lineage>
</organism>
<dbReference type="AlphaFoldDB" id="A0AAP9H4J6"/>
<protein>
    <submittedName>
        <fullName evidence="2">Uncharacterized protein</fullName>
    </submittedName>
</protein>
<dbReference type="EMBL" id="CP024636">
    <property type="protein sequence ID" value="QGR06392.1"/>
    <property type="molecule type" value="Genomic_DNA"/>
</dbReference>